<protein>
    <recommendedName>
        <fullName evidence="2">Retrotransposon gag domain-containing protein</fullName>
    </recommendedName>
</protein>
<feature type="region of interest" description="Disordered" evidence="1">
    <location>
        <begin position="1"/>
        <end position="21"/>
    </location>
</feature>
<dbReference type="AlphaFoldDB" id="A0A7J6EA23"/>
<evidence type="ECO:0000313" key="3">
    <source>
        <dbReference type="EMBL" id="KAF4355172.1"/>
    </source>
</evidence>
<dbReference type="Proteomes" id="UP000583929">
    <property type="component" value="Unassembled WGS sequence"/>
</dbReference>
<evidence type="ECO:0000256" key="1">
    <source>
        <dbReference type="SAM" id="MobiDB-lite"/>
    </source>
</evidence>
<feature type="region of interest" description="Disordered" evidence="1">
    <location>
        <begin position="114"/>
        <end position="133"/>
    </location>
</feature>
<sequence>MQPGNAPSSNDTRESMEAGVDKAREPRVRILNENLQLICIGRLVLSRKRPHYLTLVLSLFFSMKNEELAAIIQALEASLHKHTEEQFTKVSEKLDEQVARLDVRVDQLQFSASKPQGEVGNSSHATESVTIHRSNSNTKTCEVNSIFKVMRVKVPRFEGAGVEEWIYKMNKFFDLHNVDPSLRLAMVAFHLEGAPPTWYQWMEKGPGFVDWELFLRALRLRFVISIYDDPLGKIAKLVQTGRVSTFREEFEQLMTQISDAMAKAQLYEDRQDDILTRARGDGYRPHWPPRVTPSFSLTALKQWPKRSV</sequence>
<dbReference type="InterPro" id="IPR005162">
    <property type="entry name" value="Retrotrans_gag_dom"/>
</dbReference>
<feature type="compositionally biased region" description="Polar residues" evidence="1">
    <location>
        <begin position="1"/>
        <end position="10"/>
    </location>
</feature>
<dbReference type="Pfam" id="PF03732">
    <property type="entry name" value="Retrotrans_gag"/>
    <property type="match status" value="1"/>
</dbReference>
<name>A0A7J6EA23_CANSA</name>
<feature type="compositionally biased region" description="Basic and acidic residues" evidence="1">
    <location>
        <begin position="11"/>
        <end position="21"/>
    </location>
</feature>
<accession>A0A7J6EA23</accession>
<keyword evidence="4" id="KW-1185">Reference proteome</keyword>
<proteinExistence type="predicted"/>
<organism evidence="3 4">
    <name type="scientific">Cannabis sativa</name>
    <name type="common">Hemp</name>
    <name type="synonym">Marijuana</name>
    <dbReference type="NCBI Taxonomy" id="3483"/>
    <lineage>
        <taxon>Eukaryota</taxon>
        <taxon>Viridiplantae</taxon>
        <taxon>Streptophyta</taxon>
        <taxon>Embryophyta</taxon>
        <taxon>Tracheophyta</taxon>
        <taxon>Spermatophyta</taxon>
        <taxon>Magnoliopsida</taxon>
        <taxon>eudicotyledons</taxon>
        <taxon>Gunneridae</taxon>
        <taxon>Pentapetalae</taxon>
        <taxon>rosids</taxon>
        <taxon>fabids</taxon>
        <taxon>Rosales</taxon>
        <taxon>Cannabaceae</taxon>
        <taxon>Cannabis</taxon>
    </lineage>
</organism>
<evidence type="ECO:0000259" key="2">
    <source>
        <dbReference type="Pfam" id="PF03732"/>
    </source>
</evidence>
<dbReference type="EMBL" id="JAATIQ010000459">
    <property type="protein sequence ID" value="KAF4355172.1"/>
    <property type="molecule type" value="Genomic_DNA"/>
</dbReference>
<gene>
    <name evidence="3" type="ORF">G4B88_025233</name>
</gene>
<evidence type="ECO:0000313" key="4">
    <source>
        <dbReference type="Proteomes" id="UP000583929"/>
    </source>
</evidence>
<feature type="domain" description="Retrotransposon gag" evidence="2">
    <location>
        <begin position="186"/>
        <end position="265"/>
    </location>
</feature>
<reference evidence="3 4" key="1">
    <citation type="journal article" date="2020" name="bioRxiv">
        <title>Sequence and annotation of 42 cannabis genomes reveals extensive copy number variation in cannabinoid synthesis and pathogen resistance genes.</title>
        <authorList>
            <person name="Mckernan K.J."/>
            <person name="Helbert Y."/>
            <person name="Kane L.T."/>
            <person name="Ebling H."/>
            <person name="Zhang L."/>
            <person name="Liu B."/>
            <person name="Eaton Z."/>
            <person name="Mclaughlin S."/>
            <person name="Kingan S."/>
            <person name="Baybayan P."/>
            <person name="Concepcion G."/>
            <person name="Jordan M."/>
            <person name="Riva A."/>
            <person name="Barbazuk W."/>
            <person name="Harkins T."/>
        </authorList>
    </citation>
    <scope>NUCLEOTIDE SEQUENCE [LARGE SCALE GENOMIC DNA]</scope>
    <source>
        <strain evidence="4">cv. Jamaican Lion 4</strain>
        <tissue evidence="3">Leaf</tissue>
    </source>
</reference>
<comment type="caution">
    <text evidence="3">The sequence shown here is derived from an EMBL/GenBank/DDBJ whole genome shotgun (WGS) entry which is preliminary data.</text>
</comment>